<protein>
    <submittedName>
        <fullName evidence="2">Metal-dependent hydrolase</fullName>
    </submittedName>
</protein>
<comment type="caution">
    <text evidence="2">The sequence shown here is derived from an EMBL/GenBank/DDBJ whole genome shotgun (WGS) entry which is preliminary data.</text>
</comment>
<dbReference type="Proteomes" id="UP000626844">
    <property type="component" value="Unassembled WGS sequence"/>
</dbReference>
<keyword evidence="1" id="KW-0812">Transmembrane</keyword>
<feature type="transmembrane region" description="Helical" evidence="1">
    <location>
        <begin position="115"/>
        <end position="140"/>
    </location>
</feature>
<reference evidence="2" key="1">
    <citation type="submission" date="2020-09" db="EMBL/GenBank/DDBJ databases">
        <title>A novel bacterium of genus Bacillus, isolated from South China Sea.</title>
        <authorList>
            <person name="Huang H."/>
            <person name="Mo K."/>
            <person name="Hu Y."/>
        </authorList>
    </citation>
    <scope>NUCLEOTIDE SEQUENCE</scope>
    <source>
        <strain evidence="2">IB182487</strain>
    </source>
</reference>
<dbReference type="PANTHER" id="PTHR35531:SF1">
    <property type="entry name" value="INNER MEMBRANE PROTEIN YBCI-RELATED"/>
    <property type="match status" value="1"/>
</dbReference>
<keyword evidence="1" id="KW-1133">Transmembrane helix</keyword>
<sequence>MNGTTHATIGAAGGFIIASTSQADSMMTFLFIGAGAIAGLIPDMDIDGALSKKITFSHELVRSIAQFIGLLMIIYSFIDGVQEKKWLGMATGTGMIVLASFLTQKRMLTMTGIGVLAGGLSLQENWLILLGIYIIIASFLPHRSYTHSLAGLIYFGIMANQLQISMQVEGIFITCMIGYSSHLIADMKVLPFNKRGVKLFLPFSSKEL</sequence>
<dbReference type="PANTHER" id="PTHR35531">
    <property type="entry name" value="INNER MEMBRANE PROTEIN YBCI-RELATED"/>
    <property type="match status" value="1"/>
</dbReference>
<evidence type="ECO:0000313" key="2">
    <source>
        <dbReference type="EMBL" id="MBD1381102.1"/>
    </source>
</evidence>
<keyword evidence="1" id="KW-0472">Membrane</keyword>
<accession>A0A926NN92</accession>
<dbReference type="InterPro" id="IPR007404">
    <property type="entry name" value="YdjM-like"/>
</dbReference>
<feature type="transmembrane region" description="Helical" evidence="1">
    <location>
        <begin position="84"/>
        <end position="103"/>
    </location>
</feature>
<name>A0A926NN92_9BACI</name>
<dbReference type="GO" id="GO:0016787">
    <property type="term" value="F:hydrolase activity"/>
    <property type="evidence" value="ECO:0007669"/>
    <property type="project" value="UniProtKB-KW"/>
</dbReference>
<dbReference type="Pfam" id="PF04307">
    <property type="entry name" value="YdjM"/>
    <property type="match status" value="1"/>
</dbReference>
<dbReference type="EMBL" id="JACXAI010000015">
    <property type="protein sequence ID" value="MBD1381102.1"/>
    <property type="molecule type" value="Genomic_DNA"/>
</dbReference>
<dbReference type="RefSeq" id="WP_191158696.1">
    <property type="nucleotide sequence ID" value="NZ_JACXAI010000015.1"/>
</dbReference>
<evidence type="ECO:0000256" key="1">
    <source>
        <dbReference type="SAM" id="Phobius"/>
    </source>
</evidence>
<feature type="transmembrane region" description="Helical" evidence="1">
    <location>
        <begin position="152"/>
        <end position="179"/>
    </location>
</feature>
<keyword evidence="2" id="KW-0378">Hydrolase</keyword>
<keyword evidence="3" id="KW-1185">Reference proteome</keyword>
<feature type="transmembrane region" description="Helical" evidence="1">
    <location>
        <begin position="60"/>
        <end position="78"/>
    </location>
</feature>
<proteinExistence type="predicted"/>
<evidence type="ECO:0000313" key="3">
    <source>
        <dbReference type="Proteomes" id="UP000626844"/>
    </source>
</evidence>
<organism evidence="2 3">
    <name type="scientific">Metabacillus arenae</name>
    <dbReference type="NCBI Taxonomy" id="2771434"/>
    <lineage>
        <taxon>Bacteria</taxon>
        <taxon>Bacillati</taxon>
        <taxon>Bacillota</taxon>
        <taxon>Bacilli</taxon>
        <taxon>Bacillales</taxon>
        <taxon>Bacillaceae</taxon>
        <taxon>Metabacillus</taxon>
    </lineage>
</organism>
<dbReference type="AlphaFoldDB" id="A0A926NN92"/>
<gene>
    <name evidence="2" type="ORF">IC621_12755</name>
</gene>